<comment type="caution">
    <text evidence="1">The sequence shown here is derived from an EMBL/GenBank/DDBJ whole genome shotgun (WGS) entry which is preliminary data.</text>
</comment>
<dbReference type="EMBL" id="JAZGZP010000009">
    <property type="protein sequence ID" value="MFK7000755.1"/>
    <property type="molecule type" value="Genomic_DNA"/>
</dbReference>
<name>A0ABW8P885_9FLAO</name>
<dbReference type="Pfam" id="PF13148">
    <property type="entry name" value="DUF3987"/>
    <property type="match status" value="2"/>
</dbReference>
<proteinExistence type="predicted"/>
<evidence type="ECO:0000313" key="2">
    <source>
        <dbReference type="Proteomes" id="UP001621706"/>
    </source>
</evidence>
<gene>
    <name evidence="1" type="ORF">V3I07_07590</name>
</gene>
<reference evidence="1 2" key="1">
    <citation type="submission" date="2024-02" db="EMBL/GenBank/DDBJ databases">
        <title>Comparative Genomic Analysis of Flavobacterium Species Causing Columnaris Disease of Freshwater Fish in Thailand: Insights into Virulence and Resistance Mechanisms.</title>
        <authorList>
            <person name="Nguyen D."/>
            <person name="Chokmangmeepisarn P."/>
            <person name="Khianchaikhan K."/>
            <person name="Morishita M."/>
            <person name="Bunnoy A."/>
            <person name="Rodkhum C."/>
        </authorList>
    </citation>
    <scope>NUCLEOTIDE SEQUENCE [LARGE SCALE GENOMIC DNA]</scope>
    <source>
        <strain evidence="1 2">CNRT2201</strain>
    </source>
</reference>
<dbReference type="Proteomes" id="UP001621706">
    <property type="component" value="Unassembled WGS sequence"/>
</dbReference>
<dbReference type="InterPro" id="IPR025048">
    <property type="entry name" value="DUF3987"/>
</dbReference>
<dbReference type="RefSeq" id="WP_088397670.1">
    <property type="nucleotide sequence ID" value="NZ_JAZGZP010000009.1"/>
</dbReference>
<sequence>MRNQEAENLAGVVGSTTPAINVSLNKFIPQSVYENLPEPLNVITERFDGREKDIILLSSIGVISACLPNVYGIYDSRINHPNLNVFVIAPPASGKGVMSWSKKLIDPIHENLVSESKRKIVEYRRNSQSNQFLEEPRVQLKIIPGNTSSSKIYDHLENADDSLLIFETEADSLSNMLKQDWGDFSDLLRKCYHHETVSISRQTGDRLYEIKNPKLSVVVSGTPNQVKPLIDSRENGLFSRFIYYYFDEVSSWKDVSPRNQTISYDEIFGNESFGIKRLYNKLKTIPKVEVRMDDSQWDLFQEKMILADGIIQATNKLDFMPVVRRLGNMTFRIIMILSIMRNKENISENNRIIYARDEDVISSLELLKILIDHSLNIFDKYDKKSIQLTMSERNLLSRLPENFKRGEGLEIAVVLGFPERTYDETLKKWERKKVIQKVSHGVYQKNQIN</sequence>
<protein>
    <submittedName>
        <fullName evidence="1">DUF3987 domain-containing protein</fullName>
    </submittedName>
</protein>
<accession>A0ABW8P885</accession>
<evidence type="ECO:0000313" key="1">
    <source>
        <dbReference type="EMBL" id="MFK7000755.1"/>
    </source>
</evidence>
<keyword evidence="2" id="KW-1185">Reference proteome</keyword>
<organism evidence="1 2">
    <name type="scientific">Flavobacterium oreochromis</name>
    <dbReference type="NCBI Taxonomy" id="2906078"/>
    <lineage>
        <taxon>Bacteria</taxon>
        <taxon>Pseudomonadati</taxon>
        <taxon>Bacteroidota</taxon>
        <taxon>Flavobacteriia</taxon>
        <taxon>Flavobacteriales</taxon>
        <taxon>Flavobacteriaceae</taxon>
        <taxon>Flavobacterium</taxon>
    </lineage>
</organism>